<name>A0ABT9CQJ3_9PSED</name>
<dbReference type="EMBL" id="JAUQOO010000009">
    <property type="protein sequence ID" value="MDO7927766.1"/>
    <property type="molecule type" value="Genomic_DNA"/>
</dbReference>
<proteinExistence type="predicted"/>
<protein>
    <submittedName>
        <fullName evidence="1">Uncharacterized protein</fullName>
    </submittedName>
</protein>
<dbReference type="Proteomes" id="UP001223016">
    <property type="component" value="Unassembled WGS sequence"/>
</dbReference>
<accession>A0ABT9CQJ3</accession>
<evidence type="ECO:0000313" key="2">
    <source>
        <dbReference type="Proteomes" id="UP001223016"/>
    </source>
</evidence>
<comment type="caution">
    <text evidence="1">The sequence shown here is derived from an EMBL/GenBank/DDBJ whole genome shotgun (WGS) entry which is preliminary data.</text>
</comment>
<dbReference type="RefSeq" id="WP_304574994.1">
    <property type="nucleotide sequence ID" value="NZ_JAUQOO010000009.1"/>
</dbReference>
<organism evidence="1 2">
    <name type="scientific">Pseudomonas serbiensis</name>
    <dbReference type="NCBI Taxonomy" id="3064350"/>
    <lineage>
        <taxon>Bacteria</taxon>
        <taxon>Pseudomonadati</taxon>
        <taxon>Pseudomonadota</taxon>
        <taxon>Gammaproteobacteria</taxon>
        <taxon>Pseudomonadales</taxon>
        <taxon>Pseudomonadaceae</taxon>
        <taxon>Pseudomonas</taxon>
    </lineage>
</organism>
<evidence type="ECO:0000313" key="1">
    <source>
        <dbReference type="EMBL" id="MDO7927766.1"/>
    </source>
</evidence>
<sequence length="83" mass="9427">MSANKITTQVFMLPDDEVARKKFLAEVNALASEYGAVWVSGSVYDEMAYADLLAEELSDHITDMAIEDIRHNFERKSREIESI</sequence>
<gene>
    <name evidence="1" type="ORF">Q6A51_13300</name>
</gene>
<reference evidence="1 2" key="1">
    <citation type="submission" date="2023-07" db="EMBL/GenBank/DDBJ databases">
        <title>Identification of four novel Pseudomonas species associated with bacterial leaf spot of cucurbits.</title>
        <authorList>
            <person name="Fullem K.R."/>
        </authorList>
    </citation>
    <scope>NUCLEOTIDE SEQUENCE [LARGE SCALE GENOMIC DNA]</scope>
    <source>
        <strain evidence="1 2">KFB 138</strain>
    </source>
</reference>
<keyword evidence="2" id="KW-1185">Reference proteome</keyword>